<dbReference type="RefSeq" id="WP_198124939.1">
    <property type="nucleotide sequence ID" value="NZ_JAECZC010000019.1"/>
</dbReference>
<protein>
    <submittedName>
        <fullName evidence="1">CopG family transcriptional regulator</fullName>
    </submittedName>
</protein>
<keyword evidence="2" id="KW-1185">Reference proteome</keyword>
<sequence>MSKSLTIQQIHLDLELDEAERLEKHCNQTRKTETDVIHELIRKLPDYPDSLPTGLEKHHSG</sequence>
<dbReference type="EMBL" id="JAECZC010000019">
    <property type="protein sequence ID" value="MBH8563042.1"/>
    <property type="molecule type" value="Genomic_DNA"/>
</dbReference>
<name>A0A8J7HT54_9NOST</name>
<organism evidence="1 2">
    <name type="scientific">Amazonocrinis nigriterrae CENA67</name>
    <dbReference type="NCBI Taxonomy" id="2794033"/>
    <lineage>
        <taxon>Bacteria</taxon>
        <taxon>Bacillati</taxon>
        <taxon>Cyanobacteriota</taxon>
        <taxon>Cyanophyceae</taxon>
        <taxon>Nostocales</taxon>
        <taxon>Nostocaceae</taxon>
        <taxon>Amazonocrinis</taxon>
        <taxon>Amazonocrinis nigriterrae</taxon>
    </lineage>
</organism>
<evidence type="ECO:0000313" key="2">
    <source>
        <dbReference type="Proteomes" id="UP000632766"/>
    </source>
</evidence>
<reference evidence="1 2" key="1">
    <citation type="journal article" date="2021" name="Int. J. Syst. Evol. Microbiol.">
        <title>Amazonocrinis nigriterrae gen. nov., sp. nov., Atlanticothrix silvestris gen. nov., sp. nov. and Dendronalium phyllosphericum gen. nov., sp. nov., nostocacean cyanobacteria from Brazilian environments.</title>
        <authorList>
            <person name="Alvarenga D.O."/>
            <person name="Andreote A.P.D."/>
            <person name="Branco L.H.Z."/>
            <person name="Delbaje E."/>
            <person name="Cruz R.B."/>
            <person name="Varani A.M."/>
            <person name="Fiore M.F."/>
        </authorList>
    </citation>
    <scope>NUCLEOTIDE SEQUENCE [LARGE SCALE GENOMIC DNA]</scope>
    <source>
        <strain evidence="1 2">CENA67</strain>
    </source>
</reference>
<comment type="caution">
    <text evidence="1">The sequence shown here is derived from an EMBL/GenBank/DDBJ whole genome shotgun (WGS) entry which is preliminary data.</text>
</comment>
<dbReference type="Proteomes" id="UP000632766">
    <property type="component" value="Unassembled WGS sequence"/>
</dbReference>
<accession>A0A8J7HT54</accession>
<gene>
    <name evidence="1" type="ORF">I8748_12765</name>
</gene>
<proteinExistence type="predicted"/>
<dbReference type="AlphaFoldDB" id="A0A8J7HT54"/>
<evidence type="ECO:0000313" key="1">
    <source>
        <dbReference type="EMBL" id="MBH8563042.1"/>
    </source>
</evidence>